<dbReference type="Pfam" id="PF00072">
    <property type="entry name" value="Response_reg"/>
    <property type="match status" value="1"/>
</dbReference>
<evidence type="ECO:0000256" key="2">
    <source>
        <dbReference type="SAM" id="MobiDB-lite"/>
    </source>
</evidence>
<feature type="domain" description="Response regulatory" evidence="3">
    <location>
        <begin position="87"/>
        <end position="203"/>
    </location>
</feature>
<dbReference type="Gene3D" id="3.40.50.2300">
    <property type="match status" value="1"/>
</dbReference>
<dbReference type="SUPFAM" id="SSF55073">
    <property type="entry name" value="Nucleotide cyclase"/>
    <property type="match status" value="1"/>
</dbReference>
<dbReference type="PROSITE" id="PS50110">
    <property type="entry name" value="RESPONSE_REGULATORY"/>
    <property type="match status" value="1"/>
</dbReference>
<dbReference type="SUPFAM" id="SSF52172">
    <property type="entry name" value="CheY-like"/>
    <property type="match status" value="1"/>
</dbReference>
<evidence type="ECO:0000259" key="4">
    <source>
        <dbReference type="PROSITE" id="PS50887"/>
    </source>
</evidence>
<dbReference type="SMART" id="SM00267">
    <property type="entry name" value="GGDEF"/>
    <property type="match status" value="1"/>
</dbReference>
<dbReference type="Pfam" id="PF00990">
    <property type="entry name" value="GGDEF"/>
    <property type="match status" value="1"/>
</dbReference>
<dbReference type="PANTHER" id="PTHR46663">
    <property type="entry name" value="DIGUANYLATE CYCLASE DGCT-RELATED"/>
    <property type="match status" value="1"/>
</dbReference>
<dbReference type="InterPro" id="IPR043128">
    <property type="entry name" value="Rev_trsase/Diguanyl_cyclase"/>
</dbReference>
<feature type="domain" description="GGDEF" evidence="4">
    <location>
        <begin position="247"/>
        <end position="376"/>
    </location>
</feature>
<dbReference type="PANTHER" id="PTHR46663:SF2">
    <property type="entry name" value="GGDEF DOMAIN-CONTAINING PROTEIN"/>
    <property type="match status" value="1"/>
</dbReference>
<protein>
    <submittedName>
        <fullName evidence="5">Diguanylate cyclase/phosphodiesterase (GGDEF &amp; EAL domains) with PAS/PAC sensor(S)</fullName>
    </submittedName>
</protein>
<dbReference type="PROSITE" id="PS50887">
    <property type="entry name" value="GGDEF"/>
    <property type="match status" value="1"/>
</dbReference>
<evidence type="ECO:0000313" key="5">
    <source>
        <dbReference type="EMBL" id="CAA9469208.1"/>
    </source>
</evidence>
<dbReference type="CDD" id="cd01949">
    <property type="entry name" value="GGDEF"/>
    <property type="match status" value="1"/>
</dbReference>
<feature type="compositionally biased region" description="Basic and acidic residues" evidence="2">
    <location>
        <begin position="36"/>
        <end position="46"/>
    </location>
</feature>
<gene>
    <name evidence="5" type="ORF">AVDCRST_MAG38-1140</name>
</gene>
<feature type="modified residue" description="4-aspartylphosphate" evidence="1">
    <location>
        <position position="138"/>
    </location>
</feature>
<dbReference type="GO" id="GO:0000160">
    <property type="term" value="P:phosphorelay signal transduction system"/>
    <property type="evidence" value="ECO:0007669"/>
    <property type="project" value="InterPro"/>
</dbReference>
<dbReference type="InterPro" id="IPR001789">
    <property type="entry name" value="Sig_transdc_resp-reg_receiver"/>
</dbReference>
<dbReference type="InterPro" id="IPR058245">
    <property type="entry name" value="NreC/VraR/RcsB-like_REC"/>
</dbReference>
<accession>A0A6J4RJC9</accession>
<feature type="compositionally biased region" description="Basic residues" evidence="2">
    <location>
        <begin position="1"/>
        <end position="17"/>
    </location>
</feature>
<dbReference type="FunFam" id="3.30.70.270:FF:000001">
    <property type="entry name" value="Diguanylate cyclase domain protein"/>
    <property type="match status" value="1"/>
</dbReference>
<feature type="region of interest" description="Disordered" evidence="2">
    <location>
        <begin position="1"/>
        <end position="81"/>
    </location>
</feature>
<dbReference type="NCBIfam" id="TIGR00254">
    <property type="entry name" value="GGDEF"/>
    <property type="match status" value="1"/>
</dbReference>
<sequence length="381" mass="40663">MVGEHARRRPVRPRVGRGCREPQGHVALGDRPCAARLERPASDRLPPRRKGSARAYPRAQAVTPGADDHGQVQVMKSTPPDTQPPLRLLLVEDSAADAQLLLDLLEDAGRPPVELHWVTTLAAARLALAEPVDCVLLDVGLPDARGLEGLMALRGQSPATPIVVLTGHDDRDFALEAVAAGAQDYLTKGSAGVDVLLRAARYAIQRQRAQGILTRRALEDPLTGLGNRTMLLDRLEWALARRQRAEAPIALFFLDLDGFKAINDTHGHAAGDSVLVAVSHALSDALRTGDTVARFGGDEFAALCEDVPDADAAATVASRVVDNVRGIRCGAHTVSVSVGVALSDMIVTPEQLMARADEAMYAAKRAGKDRWALDGHLAGVR</sequence>
<evidence type="ECO:0000259" key="3">
    <source>
        <dbReference type="PROSITE" id="PS50110"/>
    </source>
</evidence>
<dbReference type="EMBL" id="CADCVJ010000073">
    <property type="protein sequence ID" value="CAA9469208.1"/>
    <property type="molecule type" value="Genomic_DNA"/>
</dbReference>
<dbReference type="InterPro" id="IPR029787">
    <property type="entry name" value="Nucleotide_cyclase"/>
</dbReference>
<organism evidence="5">
    <name type="scientific">uncultured Solirubrobacteraceae bacterium</name>
    <dbReference type="NCBI Taxonomy" id="1162706"/>
    <lineage>
        <taxon>Bacteria</taxon>
        <taxon>Bacillati</taxon>
        <taxon>Actinomycetota</taxon>
        <taxon>Thermoleophilia</taxon>
        <taxon>Solirubrobacterales</taxon>
        <taxon>Solirubrobacteraceae</taxon>
        <taxon>environmental samples</taxon>
    </lineage>
</organism>
<dbReference type="SMART" id="SM00448">
    <property type="entry name" value="REC"/>
    <property type="match status" value="1"/>
</dbReference>
<dbReference type="CDD" id="cd17535">
    <property type="entry name" value="REC_NarL-like"/>
    <property type="match status" value="1"/>
</dbReference>
<dbReference type="AlphaFoldDB" id="A0A6J4RJC9"/>
<dbReference type="Gene3D" id="3.30.70.270">
    <property type="match status" value="1"/>
</dbReference>
<name>A0A6J4RJC9_9ACTN</name>
<proteinExistence type="predicted"/>
<reference evidence="5" key="1">
    <citation type="submission" date="2020-02" db="EMBL/GenBank/DDBJ databases">
        <authorList>
            <person name="Meier V. D."/>
        </authorList>
    </citation>
    <scope>NUCLEOTIDE SEQUENCE</scope>
    <source>
        <strain evidence="5">AVDCRST_MAG38</strain>
    </source>
</reference>
<dbReference type="InterPro" id="IPR011006">
    <property type="entry name" value="CheY-like_superfamily"/>
</dbReference>
<keyword evidence="1" id="KW-0597">Phosphoprotein</keyword>
<evidence type="ECO:0000256" key="1">
    <source>
        <dbReference type="PROSITE-ProRule" id="PRU00169"/>
    </source>
</evidence>
<dbReference type="InterPro" id="IPR000160">
    <property type="entry name" value="GGDEF_dom"/>
</dbReference>
<dbReference type="InterPro" id="IPR052163">
    <property type="entry name" value="DGC-Regulatory_Protein"/>
</dbReference>